<feature type="transmembrane region" description="Helical" evidence="5">
    <location>
        <begin position="273"/>
        <end position="294"/>
    </location>
</feature>
<dbReference type="KEGG" id="spun:BFF78_19185"/>
<dbReference type="RefSeq" id="WP_069779490.1">
    <property type="nucleotide sequence ID" value="NZ_CP017248.1"/>
</dbReference>
<dbReference type="GO" id="GO:0005886">
    <property type="term" value="C:plasma membrane"/>
    <property type="evidence" value="ECO:0007669"/>
    <property type="project" value="TreeGrafter"/>
</dbReference>
<dbReference type="InterPro" id="IPR014743">
    <property type="entry name" value="Cl-channel_core"/>
</dbReference>
<dbReference type="NCBIfam" id="NF002971">
    <property type="entry name" value="PRK03655.1"/>
    <property type="match status" value="1"/>
</dbReference>
<dbReference type="SUPFAM" id="SSF81340">
    <property type="entry name" value="Clc chloride channel"/>
    <property type="match status" value="1"/>
</dbReference>
<dbReference type="Gene3D" id="1.10.3080.10">
    <property type="entry name" value="Clc chloride channel"/>
    <property type="match status" value="1"/>
</dbReference>
<gene>
    <name evidence="6" type="ORF">BFF78_19185</name>
</gene>
<dbReference type="Pfam" id="PF00654">
    <property type="entry name" value="Voltage_CLC"/>
    <property type="match status" value="1"/>
</dbReference>
<accession>A0A1D7YBA3</accession>
<feature type="transmembrane region" description="Helical" evidence="5">
    <location>
        <begin position="237"/>
        <end position="261"/>
    </location>
</feature>
<name>A0A1D7YBA3_9ACTN</name>
<proteinExistence type="predicted"/>
<feature type="transmembrane region" description="Helical" evidence="5">
    <location>
        <begin position="382"/>
        <end position="413"/>
    </location>
</feature>
<dbReference type="PANTHER" id="PTHR43427">
    <property type="entry name" value="CHLORIDE CHANNEL PROTEIN CLC-E"/>
    <property type="match status" value="1"/>
</dbReference>
<evidence type="ECO:0000256" key="1">
    <source>
        <dbReference type="ARBA" id="ARBA00004141"/>
    </source>
</evidence>
<sequence length="429" mass="43312">MAQETDASQAPPTAPTAPARALLPYILPAAAVGVVASLVFVGVSAGAELLQRVLWGPLPDALGVGRSSVAWVFVMLVATGTAVGLVVWKMPGHAGPDPATLGLNAPVMPLVVMPGLVLATGLMLAGGPSLGPENPIIAVNVGLAAWFGGRLLPRTPGAVWPMLAESATIGALFGTPVAAALVISEALAGRPMRGRLWDNLFAPLTAGACGAVTTTLVAHPTFDLGLPPMGHPHAKDFLAAVVIASATALLGMCAVYAFPLVHAAFRRLRHPMLMLPAGGVVLGALGALGGHLTLFKGLSEVGKLARHPDGWSAGQFAGMAVVKLAALLVAASCGFRGGRIFPAVFVGSALGLCAHALVPAVHPSVGVATGVLGMLLAVTRQGWVSLFTAAVLVASPGLLALLCIASLPAWLLVTGRAQMQLRADGTPIR</sequence>
<evidence type="ECO:0000256" key="5">
    <source>
        <dbReference type="SAM" id="Phobius"/>
    </source>
</evidence>
<comment type="subcellular location">
    <subcellularLocation>
        <location evidence="1">Membrane</location>
        <topology evidence="1">Multi-pass membrane protein</topology>
    </subcellularLocation>
</comment>
<dbReference type="Proteomes" id="UP000094960">
    <property type="component" value="Chromosome"/>
</dbReference>
<feature type="transmembrane region" description="Helical" evidence="5">
    <location>
        <begin position="340"/>
        <end position="362"/>
    </location>
</feature>
<keyword evidence="3 5" id="KW-1133">Transmembrane helix</keyword>
<dbReference type="CDD" id="cd00400">
    <property type="entry name" value="Voltage_gated_ClC"/>
    <property type="match status" value="1"/>
</dbReference>
<keyword evidence="2 5" id="KW-0812">Transmembrane</keyword>
<feature type="transmembrane region" description="Helical" evidence="5">
    <location>
        <begin position="158"/>
        <end position="184"/>
    </location>
</feature>
<dbReference type="InterPro" id="IPR050368">
    <property type="entry name" value="ClC-type_chloride_channel"/>
</dbReference>
<dbReference type="EMBL" id="CP017248">
    <property type="protein sequence ID" value="AOR32905.1"/>
    <property type="molecule type" value="Genomic_DNA"/>
</dbReference>
<dbReference type="InterPro" id="IPR001807">
    <property type="entry name" value="ClC"/>
</dbReference>
<dbReference type="AlphaFoldDB" id="A0A1D7YBA3"/>
<feature type="transmembrane region" description="Helical" evidence="5">
    <location>
        <begin position="314"/>
        <end position="333"/>
    </location>
</feature>
<organism evidence="6 7">
    <name type="scientific">Streptomyces fodineus</name>
    <dbReference type="NCBI Taxonomy" id="1904616"/>
    <lineage>
        <taxon>Bacteria</taxon>
        <taxon>Bacillati</taxon>
        <taxon>Actinomycetota</taxon>
        <taxon>Actinomycetes</taxon>
        <taxon>Kitasatosporales</taxon>
        <taxon>Streptomycetaceae</taxon>
        <taxon>Streptomyces</taxon>
    </lineage>
</organism>
<dbReference type="PANTHER" id="PTHR43427:SF9">
    <property type="entry name" value="ION-TRANSPORT PROTEIN YFEO-RELATED"/>
    <property type="match status" value="1"/>
</dbReference>
<feature type="transmembrane region" description="Helical" evidence="5">
    <location>
        <begin position="68"/>
        <end position="88"/>
    </location>
</feature>
<feature type="transmembrane region" description="Helical" evidence="5">
    <location>
        <begin position="196"/>
        <end position="217"/>
    </location>
</feature>
<evidence type="ECO:0000256" key="2">
    <source>
        <dbReference type="ARBA" id="ARBA00022692"/>
    </source>
</evidence>
<keyword evidence="4 5" id="KW-0472">Membrane</keyword>
<evidence type="ECO:0000313" key="7">
    <source>
        <dbReference type="Proteomes" id="UP000094960"/>
    </source>
</evidence>
<feature type="transmembrane region" description="Helical" evidence="5">
    <location>
        <begin position="25"/>
        <end position="47"/>
    </location>
</feature>
<evidence type="ECO:0000313" key="6">
    <source>
        <dbReference type="EMBL" id="AOR32905.1"/>
    </source>
</evidence>
<evidence type="ECO:0000256" key="4">
    <source>
        <dbReference type="ARBA" id="ARBA00023136"/>
    </source>
</evidence>
<protein>
    <submittedName>
        <fullName evidence="6">Ion channel protein</fullName>
    </submittedName>
</protein>
<keyword evidence="7" id="KW-1185">Reference proteome</keyword>
<reference evidence="7" key="1">
    <citation type="submission" date="2016-09" db="EMBL/GenBank/DDBJ databases">
        <title>Streptomyces puniciscabiei strain:TW1S1 Genome sequencing and assembly.</title>
        <authorList>
            <person name="Kim M.-K."/>
            <person name="Kim S.B."/>
        </authorList>
    </citation>
    <scope>NUCLEOTIDE SEQUENCE [LARGE SCALE GENOMIC DNA]</scope>
    <source>
        <strain evidence="7">TW1S1</strain>
    </source>
</reference>
<evidence type="ECO:0000256" key="3">
    <source>
        <dbReference type="ARBA" id="ARBA00022989"/>
    </source>
</evidence>
<feature type="transmembrane region" description="Helical" evidence="5">
    <location>
        <begin position="108"/>
        <end position="127"/>
    </location>
</feature>
<dbReference type="GO" id="GO:0015108">
    <property type="term" value="F:chloride transmembrane transporter activity"/>
    <property type="evidence" value="ECO:0007669"/>
    <property type="project" value="InterPro"/>
</dbReference>